<dbReference type="EMBL" id="JBEAFC010000011">
    <property type="protein sequence ID" value="KAL1536463.1"/>
    <property type="molecule type" value="Genomic_DNA"/>
</dbReference>
<sequence>MCTAEIGVGSMNVNCYAHVLEEWWWREKYTLQCRDGLEKIEGVSLLRRRIVNLVVVASSFPCYHPNEHGCDCRLWEQIWSRFSADWN</sequence>
<evidence type="ECO:0000313" key="2">
    <source>
        <dbReference type="Proteomes" id="UP001567538"/>
    </source>
</evidence>
<evidence type="ECO:0000313" key="1">
    <source>
        <dbReference type="EMBL" id="KAL1536463.1"/>
    </source>
</evidence>
<reference evidence="1 2" key="1">
    <citation type="submission" date="2024-06" db="EMBL/GenBank/DDBJ databases">
        <title>A chromosome level genome sequence of Diviner's sage (Salvia divinorum).</title>
        <authorList>
            <person name="Ford S.A."/>
            <person name="Ro D.-K."/>
            <person name="Ness R.W."/>
            <person name="Phillips M.A."/>
        </authorList>
    </citation>
    <scope>NUCLEOTIDE SEQUENCE [LARGE SCALE GENOMIC DNA]</scope>
    <source>
        <strain evidence="1">SAF-2024a</strain>
        <tissue evidence="1">Leaf</tissue>
    </source>
</reference>
<gene>
    <name evidence="1" type="ORF">AAHA92_29112</name>
</gene>
<dbReference type="Proteomes" id="UP001567538">
    <property type="component" value="Unassembled WGS sequence"/>
</dbReference>
<accession>A0ABD1G0F2</accession>
<name>A0ABD1G0F2_SALDI</name>
<organism evidence="1 2">
    <name type="scientific">Salvia divinorum</name>
    <name type="common">Maria pastora</name>
    <name type="synonym">Diviner's sage</name>
    <dbReference type="NCBI Taxonomy" id="28513"/>
    <lineage>
        <taxon>Eukaryota</taxon>
        <taxon>Viridiplantae</taxon>
        <taxon>Streptophyta</taxon>
        <taxon>Embryophyta</taxon>
        <taxon>Tracheophyta</taxon>
        <taxon>Spermatophyta</taxon>
        <taxon>Magnoliopsida</taxon>
        <taxon>eudicotyledons</taxon>
        <taxon>Gunneridae</taxon>
        <taxon>Pentapetalae</taxon>
        <taxon>asterids</taxon>
        <taxon>lamiids</taxon>
        <taxon>Lamiales</taxon>
        <taxon>Lamiaceae</taxon>
        <taxon>Nepetoideae</taxon>
        <taxon>Mentheae</taxon>
        <taxon>Salviinae</taxon>
        <taxon>Salvia</taxon>
        <taxon>Salvia subgen. Calosphace</taxon>
    </lineage>
</organism>
<protein>
    <submittedName>
        <fullName evidence="1">Uncharacterized protein</fullName>
    </submittedName>
</protein>
<comment type="caution">
    <text evidence="1">The sequence shown here is derived from an EMBL/GenBank/DDBJ whole genome shotgun (WGS) entry which is preliminary data.</text>
</comment>
<keyword evidence="2" id="KW-1185">Reference proteome</keyword>
<proteinExistence type="predicted"/>
<dbReference type="AlphaFoldDB" id="A0ABD1G0F2"/>